<dbReference type="RefSeq" id="WP_069859932.1">
    <property type="nucleotide sequence ID" value="NZ_BDFE01000020.1"/>
</dbReference>
<gene>
    <name evidence="1" type="ORF">DPF_2411</name>
</gene>
<dbReference type="Proteomes" id="UP000095200">
    <property type="component" value="Unassembled WGS sequence"/>
</dbReference>
<accession>A0A194AKB7</accession>
<comment type="caution">
    <text evidence="1">The sequence shown here is derived from an EMBL/GenBank/DDBJ whole genome shotgun (WGS) entry which is preliminary data.</text>
</comment>
<organism evidence="1 2">
    <name type="scientific">Desulfoplanes formicivorans</name>
    <dbReference type="NCBI Taxonomy" id="1592317"/>
    <lineage>
        <taxon>Bacteria</taxon>
        <taxon>Pseudomonadati</taxon>
        <taxon>Thermodesulfobacteriota</taxon>
        <taxon>Desulfovibrionia</taxon>
        <taxon>Desulfovibrionales</taxon>
        <taxon>Desulfoplanaceae</taxon>
        <taxon>Desulfoplanes</taxon>
    </lineage>
</organism>
<keyword evidence="2" id="KW-1185">Reference proteome</keyword>
<dbReference type="EMBL" id="BDFE01000020">
    <property type="protein sequence ID" value="GAU09680.1"/>
    <property type="molecule type" value="Genomic_DNA"/>
</dbReference>
<proteinExistence type="predicted"/>
<reference evidence="2" key="1">
    <citation type="submission" date="2016-06" db="EMBL/GenBank/DDBJ databases">
        <title>Draft genome sequence of Desulfoplanes formicivorans strain Pf12B.</title>
        <authorList>
            <person name="Watanabe M."/>
            <person name="Kojima H."/>
            <person name="Fukui M."/>
        </authorList>
    </citation>
    <scope>NUCLEOTIDE SEQUENCE [LARGE SCALE GENOMIC DNA]</scope>
    <source>
        <strain evidence="2">Pf12B</strain>
    </source>
</reference>
<dbReference type="STRING" id="1592317.DPF_2411"/>
<name>A0A194AKB7_9BACT</name>
<dbReference type="OrthoDB" id="5470971at2"/>
<protein>
    <submittedName>
        <fullName evidence="1">Uncharacterized protein</fullName>
    </submittedName>
</protein>
<sequence>MHIDTIEPNQALPVDRGYVLSMVIRTFKGRRDVEVHLYRSAWDEAEMDTYDWGHLLGGTIQRKEGQSADPDSSKKVLLEAFTREERDQIIDYLSQRYASRLTKITAAPLGFPIPQGLVPLSSFPEGKTIGTIKLDKIPNYSLPFPVRGLYDLSRHKPLVEAKTDSNE</sequence>
<dbReference type="AlphaFoldDB" id="A0A194AKB7"/>
<evidence type="ECO:0000313" key="1">
    <source>
        <dbReference type="EMBL" id="GAU09680.1"/>
    </source>
</evidence>
<evidence type="ECO:0000313" key="2">
    <source>
        <dbReference type="Proteomes" id="UP000095200"/>
    </source>
</evidence>